<comment type="caution">
    <text evidence="9">The sequence shown here is derived from an EMBL/GenBank/DDBJ whole genome shotgun (WGS) entry which is preliminary data.</text>
</comment>
<feature type="domain" description="Amine oxidase" evidence="8">
    <location>
        <begin position="42"/>
        <end position="117"/>
    </location>
</feature>
<dbReference type="EC" id="1.13.12.3" evidence="3"/>
<dbReference type="EMBL" id="JBHLTG010000008">
    <property type="protein sequence ID" value="MFC0681439.1"/>
    <property type="molecule type" value="Genomic_DNA"/>
</dbReference>
<feature type="signal peptide" evidence="7">
    <location>
        <begin position="1"/>
        <end position="22"/>
    </location>
</feature>
<accession>A0ABV6RWS9</accession>
<gene>
    <name evidence="9" type="ORF">ACFFGH_26720</name>
</gene>
<dbReference type="PANTHER" id="PTHR10742">
    <property type="entry name" value="FLAVIN MONOAMINE OXIDASE"/>
    <property type="match status" value="1"/>
</dbReference>
<dbReference type="InterPro" id="IPR050281">
    <property type="entry name" value="Flavin_monoamine_oxidase"/>
</dbReference>
<dbReference type="PROSITE" id="PS51257">
    <property type="entry name" value="PROKAR_LIPOPROTEIN"/>
    <property type="match status" value="1"/>
</dbReference>
<dbReference type="InterPro" id="IPR036188">
    <property type="entry name" value="FAD/NAD-bd_sf"/>
</dbReference>
<keyword evidence="10" id="KW-1185">Reference proteome</keyword>
<reference evidence="9 10" key="1">
    <citation type="submission" date="2024-09" db="EMBL/GenBank/DDBJ databases">
        <authorList>
            <person name="Sun Q."/>
            <person name="Mori K."/>
        </authorList>
    </citation>
    <scope>NUCLEOTIDE SEQUENCE [LARGE SCALE GENOMIC DNA]</scope>
    <source>
        <strain evidence="9 10">KCTC 23076</strain>
    </source>
</reference>
<evidence type="ECO:0000259" key="8">
    <source>
        <dbReference type="Pfam" id="PF01593"/>
    </source>
</evidence>
<feature type="chain" id="PRO_5045769576" description="Tryptophan 2-monooxygenase" evidence="7">
    <location>
        <begin position="23"/>
        <end position="463"/>
    </location>
</feature>
<evidence type="ECO:0000256" key="4">
    <source>
        <dbReference type="ARBA" id="ARBA00017871"/>
    </source>
</evidence>
<evidence type="ECO:0000256" key="3">
    <source>
        <dbReference type="ARBA" id="ARBA00012535"/>
    </source>
</evidence>
<dbReference type="Gene3D" id="3.50.50.60">
    <property type="entry name" value="FAD/NAD(P)-binding domain"/>
    <property type="match status" value="1"/>
</dbReference>
<keyword evidence="7" id="KW-0732">Signal</keyword>
<name>A0ABV6RWS9_9GAMM</name>
<comment type="pathway">
    <text evidence="1">Plant hormone metabolism; auxin biosynthesis.</text>
</comment>
<sequence>MDTSRRSFLVGAASGFSVLMLAACTDQDPPRPTPTPTGGVDNAVPAPLASVRTSWGTDPFSRGSSSFLPVGSSPAQRVVLAEPLQNRVFFAGEATSLEHPNTVRGAQESGARAAAELDLVADEDERVIVVGAGIAGATAARRLADAGYQVQVVEARDRTGGRIVTVRPEEWPIPLQLGAAWVPDSETNALLEQLTLLGIRTVAAVEPPLALAGSGEPVDLAIGSTSVADAVELAAEAPADLSLTSALIETGAAESDDWSVIDAYLAGRIEAVLGAEAAEVSAWYGLEEVPEAPTSRFVLGNFQSLVDDALEGVDVAFDTPVTSISYDGEGVSLRLASGESVNADRVVVAVPLGVLKGEGLAFEPALPFERRAAIAEIGVGVQDVVWLLFDEPFWETDAVLWNLTGEDVDVPTWVNLEPLSGSPVLGGLIIGDNAQRLGELSEEELIAAALASLRPFLDFVPGS</sequence>
<evidence type="ECO:0000256" key="2">
    <source>
        <dbReference type="ARBA" id="ARBA00005833"/>
    </source>
</evidence>
<keyword evidence="5" id="KW-0073">Auxin biosynthesis</keyword>
<feature type="domain" description="Amine oxidase" evidence="8">
    <location>
        <begin position="134"/>
        <end position="458"/>
    </location>
</feature>
<evidence type="ECO:0000256" key="7">
    <source>
        <dbReference type="SAM" id="SignalP"/>
    </source>
</evidence>
<evidence type="ECO:0000256" key="5">
    <source>
        <dbReference type="ARBA" id="ARBA00023070"/>
    </source>
</evidence>
<dbReference type="Pfam" id="PF01593">
    <property type="entry name" value="Amino_oxidase"/>
    <property type="match status" value="2"/>
</dbReference>
<evidence type="ECO:0000256" key="1">
    <source>
        <dbReference type="ARBA" id="ARBA00004814"/>
    </source>
</evidence>
<evidence type="ECO:0000313" key="10">
    <source>
        <dbReference type="Proteomes" id="UP001589896"/>
    </source>
</evidence>
<dbReference type="InterPro" id="IPR002937">
    <property type="entry name" value="Amino_oxidase"/>
</dbReference>
<evidence type="ECO:0000313" key="9">
    <source>
        <dbReference type="EMBL" id="MFC0681439.1"/>
    </source>
</evidence>
<dbReference type="SUPFAM" id="SSF51905">
    <property type="entry name" value="FAD/NAD(P)-binding domain"/>
    <property type="match status" value="2"/>
</dbReference>
<dbReference type="Gene3D" id="1.10.10.1620">
    <property type="match status" value="1"/>
</dbReference>
<dbReference type="Gene3D" id="3.90.660.10">
    <property type="match status" value="1"/>
</dbReference>
<evidence type="ECO:0000256" key="6">
    <source>
        <dbReference type="ARBA" id="ARBA00047321"/>
    </source>
</evidence>
<dbReference type="PANTHER" id="PTHR10742:SF410">
    <property type="entry name" value="LYSINE-SPECIFIC HISTONE DEMETHYLASE 2"/>
    <property type="match status" value="1"/>
</dbReference>
<proteinExistence type="inferred from homology"/>
<comment type="similarity">
    <text evidence="2">Belongs to the tryptophan 2-monooxygenase family.</text>
</comment>
<dbReference type="SUPFAM" id="SSF54373">
    <property type="entry name" value="FAD-linked reductases, C-terminal domain"/>
    <property type="match status" value="1"/>
</dbReference>
<organism evidence="9 10">
    <name type="scientific">Lysobacter korlensis</name>
    <dbReference type="NCBI Taxonomy" id="553636"/>
    <lineage>
        <taxon>Bacteria</taxon>
        <taxon>Pseudomonadati</taxon>
        <taxon>Pseudomonadota</taxon>
        <taxon>Gammaproteobacteria</taxon>
        <taxon>Lysobacterales</taxon>
        <taxon>Lysobacteraceae</taxon>
        <taxon>Lysobacter</taxon>
    </lineage>
</organism>
<protein>
    <recommendedName>
        <fullName evidence="4">Tryptophan 2-monooxygenase</fullName>
        <ecNumber evidence="3">1.13.12.3</ecNumber>
    </recommendedName>
</protein>
<comment type="catalytic activity">
    <reaction evidence="6">
        <text>L-tryptophan + O2 = indole-3-acetamide + CO2 + H2O</text>
        <dbReference type="Rhea" id="RHEA:16165"/>
        <dbReference type="ChEBI" id="CHEBI:15377"/>
        <dbReference type="ChEBI" id="CHEBI:15379"/>
        <dbReference type="ChEBI" id="CHEBI:16031"/>
        <dbReference type="ChEBI" id="CHEBI:16526"/>
        <dbReference type="ChEBI" id="CHEBI:57912"/>
        <dbReference type="EC" id="1.13.12.3"/>
    </reaction>
</comment>
<dbReference type="RefSeq" id="WP_386674067.1">
    <property type="nucleotide sequence ID" value="NZ_JBHLTG010000008.1"/>
</dbReference>
<dbReference type="Proteomes" id="UP001589896">
    <property type="component" value="Unassembled WGS sequence"/>
</dbReference>